<keyword evidence="9 11" id="KW-0472">Membrane</keyword>
<evidence type="ECO:0000256" key="10">
    <source>
        <dbReference type="SAM" id="MobiDB-lite"/>
    </source>
</evidence>
<evidence type="ECO:0000256" key="8">
    <source>
        <dbReference type="ARBA" id="ARBA00022989"/>
    </source>
</evidence>
<keyword evidence="4 11" id="KW-0812">Transmembrane</keyword>
<evidence type="ECO:0000256" key="6">
    <source>
        <dbReference type="ARBA" id="ARBA00022801"/>
    </source>
</evidence>
<dbReference type="Gene3D" id="3.30.2390.20">
    <property type="entry name" value="Type VII secretion system EccB, repeat 1 domain"/>
    <property type="match status" value="1"/>
</dbReference>
<sequence>MQSRKDQVQAYFYVVGRLTSAVMHGRPDAYEPPNRRPVLGYVIGLLLALVIAGGFGIYGLFRPGGDSSWREPGVLIVVKETGARYLMVGGQLRPVLNYASARLVIGESAQFRVVSVSRSSLTQVTVGTPIGIPDAPDSLPAADKLYTGAWTLCAQPETAPASVLFLHEPPSLQPVADAEGFLVRAGQETYLVAQGRRYRLAAPEVTVALGYAAVEPIKVSAAWLNPIPAGRDLAFPQVDGRGQPGPELGGRGSVVGQVFEVRNQATGDVTLYLARGDGLVRLSRTVATLALADARIRTVYPDGAVAPLPLRADELAGTEVAASTEFVDPYPADPPRLGRPGPDDLPCVRYRPVDGTTGVTLMRTTRSAATGAVAVPRLTTAGTTVDRTVIPAGTGVLVRNRYAPGAVGALFLVCEYGLKYPLPGEAVSALGYGGVAPVDLPGELLSLVPSGPALDPETALTTRDGSR</sequence>
<feature type="transmembrane region" description="Helical" evidence="11">
    <location>
        <begin position="38"/>
        <end position="61"/>
    </location>
</feature>
<dbReference type="InterPro" id="IPR042485">
    <property type="entry name" value="T7SS_EccB_R3"/>
</dbReference>
<organism evidence="12 13">
    <name type="scientific">Catenuloplanes atrovinosus</name>
    <dbReference type="NCBI Taxonomy" id="137266"/>
    <lineage>
        <taxon>Bacteria</taxon>
        <taxon>Bacillati</taxon>
        <taxon>Actinomycetota</taxon>
        <taxon>Actinomycetes</taxon>
        <taxon>Micromonosporales</taxon>
        <taxon>Micromonosporaceae</taxon>
        <taxon>Catenuloplanes</taxon>
    </lineage>
</organism>
<comment type="subcellular location">
    <subcellularLocation>
        <location evidence="1">Cell membrane</location>
        <topology evidence="1">Single-pass membrane protein</topology>
    </subcellularLocation>
</comment>
<evidence type="ECO:0000256" key="4">
    <source>
        <dbReference type="ARBA" id="ARBA00022692"/>
    </source>
</evidence>
<gene>
    <name evidence="12" type="ORF">J2S41_004075</name>
</gene>
<evidence type="ECO:0000256" key="9">
    <source>
        <dbReference type="ARBA" id="ARBA00023136"/>
    </source>
</evidence>
<keyword evidence="13" id="KW-1185">Reference proteome</keyword>
<proteinExistence type="inferred from homology"/>
<dbReference type="Gene3D" id="2.40.50.910">
    <property type="entry name" value="Type VII secretion system EccB, repeat 3 domain"/>
    <property type="match status" value="1"/>
</dbReference>
<evidence type="ECO:0000313" key="13">
    <source>
        <dbReference type="Proteomes" id="UP001183643"/>
    </source>
</evidence>
<evidence type="ECO:0000256" key="1">
    <source>
        <dbReference type="ARBA" id="ARBA00004162"/>
    </source>
</evidence>
<dbReference type="EMBL" id="JAVDYB010000001">
    <property type="protein sequence ID" value="MDR7277297.1"/>
    <property type="molecule type" value="Genomic_DNA"/>
</dbReference>
<reference evidence="12" key="1">
    <citation type="submission" date="2023-07" db="EMBL/GenBank/DDBJ databases">
        <title>Sequencing the genomes of 1000 actinobacteria strains.</title>
        <authorList>
            <person name="Klenk H.-P."/>
        </authorList>
    </citation>
    <scope>NUCLEOTIDE SEQUENCE</scope>
    <source>
        <strain evidence="12">DSM 44707</strain>
    </source>
</reference>
<keyword evidence="3" id="KW-1003">Cell membrane</keyword>
<evidence type="ECO:0000256" key="11">
    <source>
        <dbReference type="SAM" id="Phobius"/>
    </source>
</evidence>
<keyword evidence="7" id="KW-0067">ATP-binding</keyword>
<evidence type="ECO:0000256" key="7">
    <source>
        <dbReference type="ARBA" id="ARBA00022840"/>
    </source>
</evidence>
<protein>
    <submittedName>
        <fullName evidence="12">Type VII secretion protein EccB</fullName>
    </submittedName>
</protein>
<evidence type="ECO:0000256" key="2">
    <source>
        <dbReference type="ARBA" id="ARBA00008149"/>
    </source>
</evidence>
<dbReference type="InterPro" id="IPR007795">
    <property type="entry name" value="T7SS_EccB"/>
</dbReference>
<dbReference type="InterPro" id="IPR044857">
    <property type="entry name" value="T7SS_EccB_R1"/>
</dbReference>
<dbReference type="Pfam" id="PF05108">
    <property type="entry name" value="T7SS_ESX1_EccB"/>
    <property type="match status" value="1"/>
</dbReference>
<accession>A0AAE3YQA3</accession>
<dbReference type="RefSeq" id="WP_310369497.1">
    <property type="nucleotide sequence ID" value="NZ_JAVDYB010000001.1"/>
</dbReference>
<evidence type="ECO:0000256" key="5">
    <source>
        <dbReference type="ARBA" id="ARBA00022741"/>
    </source>
</evidence>
<keyword evidence="5" id="KW-0547">Nucleotide-binding</keyword>
<dbReference type="GO" id="GO:0005886">
    <property type="term" value="C:plasma membrane"/>
    <property type="evidence" value="ECO:0007669"/>
    <property type="project" value="UniProtKB-SubCell"/>
</dbReference>
<keyword evidence="6" id="KW-0378">Hydrolase</keyword>
<keyword evidence="8 11" id="KW-1133">Transmembrane helix</keyword>
<evidence type="ECO:0000256" key="3">
    <source>
        <dbReference type="ARBA" id="ARBA00022475"/>
    </source>
</evidence>
<dbReference type="PANTHER" id="PTHR40765:SF2">
    <property type="entry name" value="ESX-2 SECRETION SYSTEM ATPASE ECCB2"/>
    <property type="match status" value="1"/>
</dbReference>
<dbReference type="AlphaFoldDB" id="A0AAE3YQA3"/>
<dbReference type="GO" id="GO:0005524">
    <property type="term" value="F:ATP binding"/>
    <property type="evidence" value="ECO:0007669"/>
    <property type="project" value="UniProtKB-KW"/>
</dbReference>
<feature type="region of interest" description="Disordered" evidence="10">
    <location>
        <begin position="326"/>
        <end position="345"/>
    </location>
</feature>
<dbReference type="GO" id="GO:0005576">
    <property type="term" value="C:extracellular region"/>
    <property type="evidence" value="ECO:0007669"/>
    <property type="project" value="TreeGrafter"/>
</dbReference>
<evidence type="ECO:0000313" key="12">
    <source>
        <dbReference type="EMBL" id="MDR7277297.1"/>
    </source>
</evidence>
<dbReference type="GO" id="GO:0016787">
    <property type="term" value="F:hydrolase activity"/>
    <property type="evidence" value="ECO:0007669"/>
    <property type="project" value="UniProtKB-KW"/>
</dbReference>
<dbReference type="PANTHER" id="PTHR40765">
    <property type="entry name" value="ESX-2 SECRETION SYSTEM ATPASE ECCB2"/>
    <property type="match status" value="1"/>
</dbReference>
<dbReference type="NCBIfam" id="TIGR03919">
    <property type="entry name" value="T7SS_EccB"/>
    <property type="match status" value="1"/>
</dbReference>
<name>A0AAE3YQA3_9ACTN</name>
<comment type="caution">
    <text evidence="12">The sequence shown here is derived from an EMBL/GenBank/DDBJ whole genome shotgun (WGS) entry which is preliminary data.</text>
</comment>
<dbReference type="Proteomes" id="UP001183643">
    <property type="component" value="Unassembled WGS sequence"/>
</dbReference>
<comment type="similarity">
    <text evidence="2">Belongs to the EccB family.</text>
</comment>